<gene>
    <name evidence="2" type="ORF">AWZ03_013760</name>
</gene>
<feature type="compositionally biased region" description="Low complexity" evidence="1">
    <location>
        <begin position="70"/>
        <end position="97"/>
    </location>
</feature>
<keyword evidence="3" id="KW-1185">Reference proteome</keyword>
<dbReference type="OMA" id="NCCHISN"/>
<proteinExistence type="predicted"/>
<feature type="region of interest" description="Disordered" evidence="1">
    <location>
        <begin position="63"/>
        <end position="97"/>
    </location>
</feature>
<dbReference type="EMBL" id="LSRL02000801">
    <property type="protein sequence ID" value="TDG39819.1"/>
    <property type="molecule type" value="Genomic_DNA"/>
</dbReference>
<sequence length="120" mass="14102">MPERRFAEDLKRQELHRQHWNELRSHKKPNRLQPVFVPGPVSSIYPFGRAQPNCCHISNLYEARRPREPSQPAQRTQRAARPTRKTSLSLAPSDDSSLLDQQYEMLQREALRITRYSTPP</sequence>
<accession>A0A484AT78</accession>
<dbReference type="AlphaFoldDB" id="A0A484AT78"/>
<evidence type="ECO:0000313" key="3">
    <source>
        <dbReference type="Proteomes" id="UP000295192"/>
    </source>
</evidence>
<evidence type="ECO:0000313" key="2">
    <source>
        <dbReference type="EMBL" id="TDG39819.1"/>
    </source>
</evidence>
<protein>
    <submittedName>
        <fullName evidence="2">Uncharacterized protein</fullName>
    </submittedName>
</protein>
<dbReference type="Proteomes" id="UP000295192">
    <property type="component" value="Unassembled WGS sequence"/>
</dbReference>
<comment type="caution">
    <text evidence="2">The sequence shown here is derived from an EMBL/GenBank/DDBJ whole genome shotgun (WGS) entry which is preliminary data.</text>
</comment>
<name>A0A484AT78_DRONA</name>
<evidence type="ECO:0000256" key="1">
    <source>
        <dbReference type="SAM" id="MobiDB-lite"/>
    </source>
</evidence>
<organism evidence="2 3">
    <name type="scientific">Drosophila navojoa</name>
    <name type="common">Fruit fly</name>
    <dbReference type="NCBI Taxonomy" id="7232"/>
    <lineage>
        <taxon>Eukaryota</taxon>
        <taxon>Metazoa</taxon>
        <taxon>Ecdysozoa</taxon>
        <taxon>Arthropoda</taxon>
        <taxon>Hexapoda</taxon>
        <taxon>Insecta</taxon>
        <taxon>Pterygota</taxon>
        <taxon>Neoptera</taxon>
        <taxon>Endopterygota</taxon>
        <taxon>Diptera</taxon>
        <taxon>Brachycera</taxon>
        <taxon>Muscomorpha</taxon>
        <taxon>Ephydroidea</taxon>
        <taxon>Drosophilidae</taxon>
        <taxon>Drosophila</taxon>
    </lineage>
</organism>
<reference evidence="2 3" key="1">
    <citation type="journal article" date="2019" name="J. Hered.">
        <title>An Improved Genome Assembly for Drosophila navojoa, the Basal Species in the mojavensis Cluster.</title>
        <authorList>
            <person name="Vanderlinde T."/>
            <person name="Dupim E.G."/>
            <person name="Nazario-Yepiz N.O."/>
            <person name="Carvalho A.B."/>
        </authorList>
    </citation>
    <scope>NUCLEOTIDE SEQUENCE [LARGE SCALE GENOMIC DNA]</scope>
    <source>
        <strain evidence="2">Navoj_Jal97</strain>
        <tissue evidence="2">Whole organism</tissue>
    </source>
</reference>